<organism evidence="2 3">
    <name type="scientific">Fibrella forsythiae</name>
    <dbReference type="NCBI Taxonomy" id="2817061"/>
    <lineage>
        <taxon>Bacteria</taxon>
        <taxon>Pseudomonadati</taxon>
        <taxon>Bacteroidota</taxon>
        <taxon>Cytophagia</taxon>
        <taxon>Cytophagales</taxon>
        <taxon>Spirosomataceae</taxon>
        <taxon>Fibrella</taxon>
    </lineage>
</organism>
<name>A0ABS3JLI9_9BACT</name>
<keyword evidence="3" id="KW-1185">Reference proteome</keyword>
<dbReference type="RefSeq" id="WP_207330811.1">
    <property type="nucleotide sequence ID" value="NZ_JAFMYW010000006.1"/>
</dbReference>
<feature type="domain" description="DUF3846" evidence="1">
    <location>
        <begin position="1"/>
        <end position="90"/>
    </location>
</feature>
<comment type="caution">
    <text evidence="2">The sequence shown here is derived from an EMBL/GenBank/DDBJ whole genome shotgun (WGS) entry which is preliminary data.</text>
</comment>
<evidence type="ECO:0000313" key="2">
    <source>
        <dbReference type="EMBL" id="MBO0950869.1"/>
    </source>
</evidence>
<dbReference type="EMBL" id="JAFMYW010000006">
    <property type="protein sequence ID" value="MBO0950869.1"/>
    <property type="molecule type" value="Genomic_DNA"/>
</dbReference>
<reference evidence="2 3" key="1">
    <citation type="submission" date="2021-03" db="EMBL/GenBank/DDBJ databases">
        <title>Fibrella sp. HMF5405 genome sequencing and assembly.</title>
        <authorList>
            <person name="Kang H."/>
            <person name="Kim H."/>
            <person name="Bae S."/>
            <person name="Joh K."/>
        </authorList>
    </citation>
    <scope>NUCLEOTIDE SEQUENCE [LARGE SCALE GENOMIC DNA]</scope>
    <source>
        <strain evidence="2 3">HMF5405</strain>
    </source>
</reference>
<protein>
    <recommendedName>
        <fullName evidence="1">DUF3846 domain-containing protein</fullName>
    </recommendedName>
</protein>
<proteinExistence type="predicted"/>
<evidence type="ECO:0000259" key="1">
    <source>
        <dbReference type="Pfam" id="PF12957"/>
    </source>
</evidence>
<dbReference type="InterPro" id="IPR024559">
    <property type="entry name" value="DUF3846"/>
</dbReference>
<dbReference type="Proteomes" id="UP000664628">
    <property type="component" value="Unassembled WGS sequence"/>
</dbReference>
<evidence type="ECO:0000313" key="3">
    <source>
        <dbReference type="Proteomes" id="UP000664628"/>
    </source>
</evidence>
<accession>A0ABS3JLI9</accession>
<gene>
    <name evidence="2" type="ORF">J2I46_19915</name>
</gene>
<dbReference type="Pfam" id="PF12957">
    <property type="entry name" value="DUF3846"/>
    <property type="match status" value="1"/>
</dbReference>
<sequence>MKAILIDVTAQTVTDIDLQPGLTAMYRVINCHSVTRVPLNSINDLWLDDDGLLHDPQPPKFQFVGSDNIFAGNGLICNYTAEGETVSVTIRADQIRPLIKFLGDVHVEPEVFVTSW</sequence>